<accession>A0A382GV12</accession>
<protein>
    <submittedName>
        <fullName evidence="1">Uncharacterized protein</fullName>
    </submittedName>
</protein>
<organism evidence="1">
    <name type="scientific">marine metagenome</name>
    <dbReference type="NCBI Taxonomy" id="408172"/>
    <lineage>
        <taxon>unclassified sequences</taxon>
        <taxon>metagenomes</taxon>
        <taxon>ecological metagenomes</taxon>
    </lineage>
</organism>
<proteinExistence type="predicted"/>
<sequence length="82" mass="10042">MKYPDIMKTDVHSYKRTFRTALEKLRPKVDFYTVKRLLQHTIEDVSEQYLTIDQEVRELHHRELQRLSILFVTPLPWAFHPF</sequence>
<reference evidence="1" key="1">
    <citation type="submission" date="2018-05" db="EMBL/GenBank/DDBJ databases">
        <authorList>
            <person name="Lanie J.A."/>
            <person name="Ng W.-L."/>
            <person name="Kazmierczak K.M."/>
            <person name="Andrzejewski T.M."/>
            <person name="Davidsen T.M."/>
            <person name="Wayne K.J."/>
            <person name="Tettelin H."/>
            <person name="Glass J.I."/>
            <person name="Rusch D."/>
            <person name="Podicherti R."/>
            <person name="Tsui H.-C.T."/>
            <person name="Winkler M.E."/>
        </authorList>
    </citation>
    <scope>NUCLEOTIDE SEQUENCE</scope>
</reference>
<dbReference type="AlphaFoldDB" id="A0A382GV12"/>
<dbReference type="EMBL" id="UINC01057489">
    <property type="protein sequence ID" value="SVB78695.1"/>
    <property type="molecule type" value="Genomic_DNA"/>
</dbReference>
<gene>
    <name evidence="1" type="ORF">METZ01_LOCUS231549</name>
</gene>
<evidence type="ECO:0000313" key="1">
    <source>
        <dbReference type="EMBL" id="SVB78695.1"/>
    </source>
</evidence>
<name>A0A382GV12_9ZZZZ</name>